<dbReference type="GO" id="GO:0005694">
    <property type="term" value="C:chromosome"/>
    <property type="evidence" value="ECO:0007669"/>
    <property type="project" value="TreeGrafter"/>
</dbReference>
<dbReference type="RefSeq" id="WP_353646267.1">
    <property type="nucleotide sequence ID" value="NZ_CP159255.1"/>
</dbReference>
<dbReference type="CDD" id="cd16405">
    <property type="entry name" value="RepB_like_N"/>
    <property type="match status" value="1"/>
</dbReference>
<proteinExistence type="inferred from homology"/>
<dbReference type="InterPro" id="IPR036086">
    <property type="entry name" value="ParB/Sulfiredoxin_sf"/>
</dbReference>
<comment type="similarity">
    <text evidence="1">Belongs to the ParB family.</text>
</comment>
<dbReference type="PANTHER" id="PTHR33375">
    <property type="entry name" value="CHROMOSOME-PARTITIONING PROTEIN PARB-RELATED"/>
    <property type="match status" value="1"/>
</dbReference>
<dbReference type="SMART" id="SM00470">
    <property type="entry name" value="ParB"/>
    <property type="match status" value="1"/>
</dbReference>
<dbReference type="NCBIfam" id="TIGR00180">
    <property type="entry name" value="parB_part"/>
    <property type="match status" value="1"/>
</dbReference>
<dbReference type="Gene3D" id="3.90.1530.30">
    <property type="match status" value="1"/>
</dbReference>
<feature type="domain" description="ParB-like N-terminal" evidence="2">
    <location>
        <begin position="59"/>
        <end position="150"/>
    </location>
</feature>
<reference evidence="3" key="1">
    <citation type="submission" date="2024-06" db="EMBL/GenBank/DDBJ databases">
        <title>Mesorhizobium karijinii sp. nov., a symbiont of the iconic Swainsona formosa from arid Australia.</title>
        <authorList>
            <person name="Hill Y.J."/>
            <person name="Watkin E.L.J."/>
            <person name="O'Hara G.W."/>
            <person name="Terpolilli J."/>
            <person name="Tye M.L."/>
            <person name="Kohlmeier M.G."/>
        </authorList>
    </citation>
    <scope>NUCLEOTIDE SEQUENCE</scope>
    <source>
        <strain evidence="3">WSM2240</strain>
        <plasmid evidence="3">pMk2240B</plasmid>
    </source>
</reference>
<dbReference type="PANTHER" id="PTHR33375:SF1">
    <property type="entry name" value="CHROMOSOME-PARTITIONING PROTEIN PARB-RELATED"/>
    <property type="match status" value="1"/>
</dbReference>
<evidence type="ECO:0000259" key="2">
    <source>
        <dbReference type="SMART" id="SM00470"/>
    </source>
</evidence>
<dbReference type="InterPro" id="IPR004437">
    <property type="entry name" value="ParB/RepB/Spo0J"/>
</dbReference>
<dbReference type="InterPro" id="IPR003115">
    <property type="entry name" value="ParB_N"/>
</dbReference>
<dbReference type="SUPFAM" id="SSF109709">
    <property type="entry name" value="KorB DNA-binding domain-like"/>
    <property type="match status" value="1"/>
</dbReference>
<accession>A0AAU8CZR7</accession>
<dbReference type="EMBL" id="CP159255">
    <property type="protein sequence ID" value="XCG52005.1"/>
    <property type="molecule type" value="Genomic_DNA"/>
</dbReference>
<dbReference type="GO" id="GO:0003677">
    <property type="term" value="F:DNA binding"/>
    <property type="evidence" value="ECO:0007669"/>
    <property type="project" value="InterPro"/>
</dbReference>
<evidence type="ECO:0000313" key="3">
    <source>
        <dbReference type="EMBL" id="XCG52005.1"/>
    </source>
</evidence>
<geneLocation type="plasmid" evidence="3">
    <name>pMk2240B</name>
</geneLocation>
<dbReference type="InterPro" id="IPR011111">
    <property type="entry name" value="Plasmid_RepB"/>
</dbReference>
<dbReference type="NCBIfam" id="TIGR03454">
    <property type="entry name" value="partition_RepB"/>
    <property type="match status" value="1"/>
</dbReference>
<dbReference type="AlphaFoldDB" id="A0AAU8CZR7"/>
<dbReference type="InterPro" id="IPR050336">
    <property type="entry name" value="Chromosome_partition/occlusion"/>
</dbReference>
<protein>
    <submittedName>
        <fullName evidence="3">Plasmid partitioning protein RepB</fullName>
    </submittedName>
</protein>
<dbReference type="Pfam" id="PF07506">
    <property type="entry name" value="RepB"/>
    <property type="match status" value="1"/>
</dbReference>
<evidence type="ECO:0000256" key="1">
    <source>
        <dbReference type="ARBA" id="ARBA00006295"/>
    </source>
</evidence>
<dbReference type="GO" id="GO:0007059">
    <property type="term" value="P:chromosome segregation"/>
    <property type="evidence" value="ECO:0007669"/>
    <property type="project" value="TreeGrafter"/>
</dbReference>
<keyword evidence="3" id="KW-0614">Plasmid</keyword>
<name>A0AAU8CZR7_9HYPH</name>
<dbReference type="InterPro" id="IPR017819">
    <property type="entry name" value="Plasmid_partition_RepB"/>
</dbReference>
<gene>
    <name evidence="3" type="primary">repB</name>
    <name evidence="3" type="ORF">ABVK50_28935</name>
</gene>
<organism evidence="3">
    <name type="scientific">Mesorhizobium sp. WSM2240</name>
    <dbReference type="NCBI Taxonomy" id="3228851"/>
    <lineage>
        <taxon>Bacteria</taxon>
        <taxon>Pseudomonadati</taxon>
        <taxon>Pseudomonadota</taxon>
        <taxon>Alphaproteobacteria</taxon>
        <taxon>Hyphomicrobiales</taxon>
        <taxon>Phyllobacteriaceae</taxon>
        <taxon>Mesorhizobium</taxon>
    </lineage>
</organism>
<dbReference type="Pfam" id="PF02195">
    <property type="entry name" value="ParB_N"/>
    <property type="match status" value="1"/>
</dbReference>
<sequence length="332" mass="36183">MARRDVLLGITQAETTKPERPASAGYAARGASRSMLSSIGELAAQAAKAERLLEGETVVELDPGLIDDSFVSDRMDNGDEAFTELVKVIGERGQDSPILVRPHPAMSGRYQIVFGHRRARAAKQLGKPVRAVVKELQDRDHVVAQGQENSARANLSFIERAVFAQNLSDLGHDRETIQSALAIDAPMLTRMLSVTKRIPDVIIRAIGAAKGVGRDRWLDLTLLIEKPSNLTKAVELVGTETFKSAATDDRFDLLFNLLTTSRKPKKGAGARPTARSWALAGKSVRVTTKDTGNAFTLALKAKDASRFGAYLSENLEQLYRAFSELEEKEAGE</sequence>
<dbReference type="Gene3D" id="1.10.10.2830">
    <property type="match status" value="1"/>
</dbReference>
<dbReference type="SUPFAM" id="SSF110849">
    <property type="entry name" value="ParB/Sulfiredoxin"/>
    <property type="match status" value="1"/>
</dbReference>
<dbReference type="InterPro" id="IPR037972">
    <property type="entry name" value="RepB_N"/>
</dbReference>